<name>A0A1T5ECQ7_9BACT</name>
<dbReference type="AlphaFoldDB" id="A0A1T5ECQ7"/>
<keyword evidence="3" id="KW-1185">Reference proteome</keyword>
<keyword evidence="2" id="KW-0808">Transferase</keyword>
<dbReference type="Gene3D" id="1.20.120.1760">
    <property type="match status" value="1"/>
</dbReference>
<dbReference type="InterPro" id="IPR000462">
    <property type="entry name" value="CDP-OH_P_trans"/>
</dbReference>
<feature type="transmembrane region" description="Helical" evidence="1">
    <location>
        <begin position="108"/>
        <end position="127"/>
    </location>
</feature>
<feature type="transmembrane region" description="Helical" evidence="1">
    <location>
        <begin position="68"/>
        <end position="87"/>
    </location>
</feature>
<feature type="transmembrane region" description="Helical" evidence="1">
    <location>
        <begin position="240"/>
        <end position="259"/>
    </location>
</feature>
<dbReference type="InterPro" id="IPR043130">
    <property type="entry name" value="CDP-OH_PTrfase_TM_dom"/>
</dbReference>
<reference evidence="3" key="1">
    <citation type="submission" date="2017-02" db="EMBL/GenBank/DDBJ databases">
        <authorList>
            <person name="Varghese N."/>
            <person name="Submissions S."/>
        </authorList>
    </citation>
    <scope>NUCLEOTIDE SEQUENCE [LARGE SCALE GENOMIC DNA]</scope>
    <source>
        <strain evidence="3">DSM 24967</strain>
    </source>
</reference>
<keyword evidence="1" id="KW-1133">Transmembrane helix</keyword>
<sequence>MNDINKKEYEASLKSIETENKIDRIFYRPIGFKIACLLRNTGITPNMVTILSIFVGIGAGYFFYFGALYYTILGILLLIFANILDCVDGQLARLTGIKSEIGRILDGFAGDLWFTSIYVGFALRLMAEHGTPWFFALAVLSGMSHLVQANITDYYKTLHLFFLSKEKGAEFQTYSQVNASYLAMKPGVNKLFFFFYRGYTKMQEKVTPVLQQMLSSLKDKYKEDIPEDIRLAFRKKSRNLMRYIDLLTFNGRTIVMFIIVLTGEVWAYFLYEIIVLNIVLFISIKKHEKMCKSFL</sequence>
<dbReference type="RefSeq" id="WP_079684314.1">
    <property type="nucleotide sequence ID" value="NZ_FUYQ01000025.1"/>
</dbReference>
<protein>
    <submittedName>
        <fullName evidence="2">CDP-alcohol phosphatidyltransferase</fullName>
    </submittedName>
</protein>
<dbReference type="GO" id="GO:0016020">
    <property type="term" value="C:membrane"/>
    <property type="evidence" value="ECO:0007669"/>
    <property type="project" value="InterPro"/>
</dbReference>
<dbReference type="GO" id="GO:0008654">
    <property type="term" value="P:phospholipid biosynthetic process"/>
    <property type="evidence" value="ECO:0007669"/>
    <property type="project" value="InterPro"/>
</dbReference>
<feature type="transmembrane region" description="Helical" evidence="1">
    <location>
        <begin position="43"/>
        <end position="62"/>
    </location>
</feature>
<dbReference type="GO" id="GO:0016780">
    <property type="term" value="F:phosphotransferase activity, for other substituted phosphate groups"/>
    <property type="evidence" value="ECO:0007669"/>
    <property type="project" value="InterPro"/>
</dbReference>
<gene>
    <name evidence="2" type="ORF">SAMN05660349_02902</name>
</gene>
<keyword evidence="1" id="KW-0472">Membrane</keyword>
<proteinExistence type="predicted"/>
<dbReference type="Pfam" id="PF01066">
    <property type="entry name" value="CDP-OH_P_transf"/>
    <property type="match status" value="1"/>
</dbReference>
<dbReference type="EMBL" id="FUYQ01000025">
    <property type="protein sequence ID" value="SKB81485.1"/>
    <property type="molecule type" value="Genomic_DNA"/>
</dbReference>
<accession>A0A1T5ECQ7</accession>
<evidence type="ECO:0000313" key="3">
    <source>
        <dbReference type="Proteomes" id="UP000190852"/>
    </source>
</evidence>
<evidence type="ECO:0000313" key="2">
    <source>
        <dbReference type="EMBL" id="SKB81485.1"/>
    </source>
</evidence>
<keyword evidence="1" id="KW-0812">Transmembrane</keyword>
<organism evidence="2 3">
    <name type="scientific">Parabacteroides chartae</name>
    <dbReference type="NCBI Taxonomy" id="1037355"/>
    <lineage>
        <taxon>Bacteria</taxon>
        <taxon>Pseudomonadati</taxon>
        <taxon>Bacteroidota</taxon>
        <taxon>Bacteroidia</taxon>
        <taxon>Bacteroidales</taxon>
        <taxon>Tannerellaceae</taxon>
        <taxon>Parabacteroides</taxon>
    </lineage>
</organism>
<evidence type="ECO:0000256" key="1">
    <source>
        <dbReference type="SAM" id="Phobius"/>
    </source>
</evidence>
<feature type="transmembrane region" description="Helical" evidence="1">
    <location>
        <begin position="265"/>
        <end position="284"/>
    </location>
</feature>
<dbReference type="Proteomes" id="UP000190852">
    <property type="component" value="Unassembled WGS sequence"/>
</dbReference>
<feature type="transmembrane region" description="Helical" evidence="1">
    <location>
        <begin position="133"/>
        <end position="155"/>
    </location>
</feature>